<dbReference type="Gene3D" id="3.30.730.10">
    <property type="entry name" value="AP2/ERF domain"/>
    <property type="match status" value="1"/>
</dbReference>
<feature type="region of interest" description="Disordered" evidence="7">
    <location>
        <begin position="155"/>
        <end position="219"/>
    </location>
</feature>
<evidence type="ECO:0000256" key="4">
    <source>
        <dbReference type="ARBA" id="ARBA00023125"/>
    </source>
</evidence>
<evidence type="ECO:0000256" key="5">
    <source>
        <dbReference type="ARBA" id="ARBA00023163"/>
    </source>
</evidence>
<gene>
    <name evidence="9" type="ORF">HAX54_030619</name>
</gene>
<dbReference type="PANTHER" id="PTHR31677:SF228">
    <property type="entry name" value="ETHYLENE-RESPONSIVE TRANSCRIPTION FACTOR 10-RELATED"/>
    <property type="match status" value="1"/>
</dbReference>
<keyword evidence="10" id="KW-1185">Reference proteome</keyword>
<keyword evidence="5" id="KW-0804">Transcription</keyword>
<feature type="domain" description="AP2/ERF" evidence="8">
    <location>
        <begin position="17"/>
        <end position="74"/>
    </location>
</feature>
<dbReference type="InterPro" id="IPR036955">
    <property type="entry name" value="AP2/ERF_dom_sf"/>
</dbReference>
<dbReference type="Pfam" id="PF00847">
    <property type="entry name" value="AP2"/>
    <property type="match status" value="1"/>
</dbReference>
<comment type="subcellular location">
    <subcellularLocation>
        <location evidence="1">Nucleus</location>
    </subcellularLocation>
</comment>
<evidence type="ECO:0000313" key="10">
    <source>
        <dbReference type="Proteomes" id="UP000823775"/>
    </source>
</evidence>
<proteinExistence type="predicted"/>
<keyword evidence="2" id="KW-0936">Ethylene signaling pathway</keyword>
<dbReference type="InterPro" id="IPR001471">
    <property type="entry name" value="AP2/ERF_dom"/>
</dbReference>
<comment type="caution">
    <text evidence="9">The sequence shown here is derived from an EMBL/GenBank/DDBJ whole genome shotgun (WGS) entry which is preliminary data.</text>
</comment>
<organism evidence="9 10">
    <name type="scientific">Datura stramonium</name>
    <name type="common">Jimsonweed</name>
    <name type="synonym">Common thornapple</name>
    <dbReference type="NCBI Taxonomy" id="4076"/>
    <lineage>
        <taxon>Eukaryota</taxon>
        <taxon>Viridiplantae</taxon>
        <taxon>Streptophyta</taxon>
        <taxon>Embryophyta</taxon>
        <taxon>Tracheophyta</taxon>
        <taxon>Spermatophyta</taxon>
        <taxon>Magnoliopsida</taxon>
        <taxon>eudicotyledons</taxon>
        <taxon>Gunneridae</taxon>
        <taxon>Pentapetalae</taxon>
        <taxon>asterids</taxon>
        <taxon>lamiids</taxon>
        <taxon>Solanales</taxon>
        <taxon>Solanaceae</taxon>
        <taxon>Solanoideae</taxon>
        <taxon>Datureae</taxon>
        <taxon>Datura</taxon>
    </lineage>
</organism>
<name>A0ABS8SBF4_DATST</name>
<sequence>MTHQKNGDVVVKEVEVRYRGVRKRPWGRYGAEIRDPNKRACVWLGSFDTEEQAARAYDTAARLYRGPNAITNFPPSPDDYLQQNEDYFKKLMYNYVTDNNTENVLPNETSAPGSSSVPGSDAEKSPLPMQLRGFPAFNPYAPPPTTLDKYYVETSDEPLTNPGNVEEEKTIDESLSDLASIEEEKTSDEPLTDPASIEEEKSSDEPLSLELTLAQPGNI</sequence>
<evidence type="ECO:0000256" key="7">
    <source>
        <dbReference type="SAM" id="MobiDB-lite"/>
    </source>
</evidence>
<dbReference type="PANTHER" id="PTHR31677">
    <property type="entry name" value="AP2 DOMAIN CLASS TRANSCRIPTION FACTOR"/>
    <property type="match status" value="1"/>
</dbReference>
<keyword evidence="3" id="KW-0805">Transcription regulation</keyword>
<dbReference type="EMBL" id="JACEIK010000385">
    <property type="protein sequence ID" value="MCD7456092.1"/>
    <property type="molecule type" value="Genomic_DNA"/>
</dbReference>
<dbReference type="SMART" id="SM00380">
    <property type="entry name" value="AP2"/>
    <property type="match status" value="1"/>
</dbReference>
<feature type="region of interest" description="Disordered" evidence="7">
    <location>
        <begin position="102"/>
        <end position="140"/>
    </location>
</feature>
<dbReference type="PROSITE" id="PS51032">
    <property type="entry name" value="AP2_ERF"/>
    <property type="match status" value="1"/>
</dbReference>
<evidence type="ECO:0000256" key="2">
    <source>
        <dbReference type="ARBA" id="ARBA00022745"/>
    </source>
</evidence>
<evidence type="ECO:0000256" key="1">
    <source>
        <dbReference type="ARBA" id="ARBA00004123"/>
    </source>
</evidence>
<evidence type="ECO:0000256" key="3">
    <source>
        <dbReference type="ARBA" id="ARBA00023015"/>
    </source>
</evidence>
<keyword evidence="4" id="KW-0238">DNA-binding</keyword>
<dbReference type="Proteomes" id="UP000823775">
    <property type="component" value="Unassembled WGS sequence"/>
</dbReference>
<evidence type="ECO:0000313" key="9">
    <source>
        <dbReference type="EMBL" id="MCD7456092.1"/>
    </source>
</evidence>
<dbReference type="InterPro" id="IPR016177">
    <property type="entry name" value="DNA-bd_dom_sf"/>
</dbReference>
<feature type="compositionally biased region" description="Polar residues" evidence="7">
    <location>
        <begin position="102"/>
        <end position="118"/>
    </location>
</feature>
<evidence type="ECO:0000259" key="8">
    <source>
        <dbReference type="PROSITE" id="PS51032"/>
    </source>
</evidence>
<reference evidence="9 10" key="1">
    <citation type="journal article" date="2021" name="BMC Genomics">
        <title>Datura genome reveals duplications of psychoactive alkaloid biosynthetic genes and high mutation rate following tissue culture.</title>
        <authorList>
            <person name="Rajewski A."/>
            <person name="Carter-House D."/>
            <person name="Stajich J."/>
            <person name="Litt A."/>
        </authorList>
    </citation>
    <scope>NUCLEOTIDE SEQUENCE [LARGE SCALE GENOMIC DNA]</scope>
    <source>
        <strain evidence="9">AR-01</strain>
    </source>
</reference>
<dbReference type="CDD" id="cd00018">
    <property type="entry name" value="AP2"/>
    <property type="match status" value="1"/>
</dbReference>
<dbReference type="SUPFAM" id="SSF54171">
    <property type="entry name" value="DNA-binding domain"/>
    <property type="match status" value="1"/>
</dbReference>
<keyword evidence="6" id="KW-0539">Nucleus</keyword>
<protein>
    <recommendedName>
        <fullName evidence="8">AP2/ERF domain-containing protein</fullName>
    </recommendedName>
</protein>
<evidence type="ECO:0000256" key="6">
    <source>
        <dbReference type="ARBA" id="ARBA00023242"/>
    </source>
</evidence>
<accession>A0ABS8SBF4</accession>
<dbReference type="PRINTS" id="PR00367">
    <property type="entry name" value="ETHRSPELEMNT"/>
</dbReference>